<evidence type="ECO:0000313" key="1">
    <source>
        <dbReference type="EMBL" id="EAQ98703.2"/>
    </source>
</evidence>
<proteinExistence type="predicted"/>
<dbReference type="STRING" id="314285.KT71_01960"/>
<keyword evidence="2" id="KW-1185">Reference proteome</keyword>
<comment type="caution">
    <text evidence="1">The sequence shown here is derived from an EMBL/GenBank/DDBJ whole genome shotgun (WGS) entry which is preliminary data.</text>
</comment>
<name>A4A6Q6_9GAMM</name>
<dbReference type="EMBL" id="AAOA02000002">
    <property type="protein sequence ID" value="EAQ98703.2"/>
    <property type="molecule type" value="Genomic_DNA"/>
</dbReference>
<dbReference type="Proteomes" id="UP000019205">
    <property type="component" value="Chromosome"/>
</dbReference>
<organism evidence="1 2">
    <name type="scientific">Congregibacter litoralis KT71</name>
    <dbReference type="NCBI Taxonomy" id="314285"/>
    <lineage>
        <taxon>Bacteria</taxon>
        <taxon>Pseudomonadati</taxon>
        <taxon>Pseudomonadota</taxon>
        <taxon>Gammaproteobacteria</taxon>
        <taxon>Cellvibrionales</taxon>
        <taxon>Halieaceae</taxon>
        <taxon>Congregibacter</taxon>
    </lineage>
</organism>
<sequence length="185" mass="20401">MNTCLNHVERDANFVCSVCAKYFCEECVGERFYPRPGFICHRCSGEQPAKEPEPLPQHPKDVKPSSKAPEAQTSILTASIEWAVIGVCVAVMLGLGIYRYSQPEWEPRLLSNAPEDLATYCLSVVNAMVEDEQLPTLDDVSRACPAPIDVESGLSMIVVTTPDGFEYGFSQIEIELDPITITVSE</sequence>
<dbReference type="AlphaFoldDB" id="A4A6Q6"/>
<evidence type="ECO:0000313" key="2">
    <source>
        <dbReference type="Proteomes" id="UP000019205"/>
    </source>
</evidence>
<dbReference type="OrthoDB" id="5518440at2"/>
<reference evidence="1 2" key="1">
    <citation type="journal article" date="2007" name="Proc. Natl. Acad. Sci. U.S.A.">
        <title>Characterization of a marine gammaproteobacterium capable of aerobic anoxygenic photosynthesis.</title>
        <authorList>
            <person name="Fuchs B.M."/>
            <person name="Spring S."/>
            <person name="Teeling H."/>
            <person name="Quast C."/>
            <person name="Wulf J."/>
            <person name="Schattenhofer M."/>
            <person name="Yan S."/>
            <person name="Ferriera S."/>
            <person name="Johnson J."/>
            <person name="Glockner F.O."/>
            <person name="Amann R."/>
        </authorList>
    </citation>
    <scope>NUCLEOTIDE SEQUENCE [LARGE SCALE GENOMIC DNA]</scope>
    <source>
        <strain evidence="1">KT71</strain>
    </source>
</reference>
<reference evidence="1 2" key="2">
    <citation type="journal article" date="2009" name="PLoS ONE">
        <title>The photosynthetic apparatus and its regulation in the aerobic gammaproteobacterium Congregibacter litoralis gen. nov., sp. nov.</title>
        <authorList>
            <person name="Spring S."/>
            <person name="Lunsdorf H."/>
            <person name="Fuchs B.M."/>
            <person name="Tindall B.J."/>
        </authorList>
    </citation>
    <scope>NUCLEOTIDE SEQUENCE [LARGE SCALE GENOMIC DNA]</scope>
    <source>
        <strain evidence="1">KT71</strain>
    </source>
</reference>
<accession>A4A6Q6</accession>
<dbReference type="HOGENOM" id="CLU_1458950_0_0_6"/>
<protein>
    <submittedName>
        <fullName evidence="1">Uncharacterized protein</fullName>
    </submittedName>
</protein>
<dbReference type="RefSeq" id="WP_023659919.1">
    <property type="nucleotide sequence ID" value="NZ_CM002299.1"/>
</dbReference>
<gene>
    <name evidence="1" type="ORF">KT71_01960</name>
</gene>